<evidence type="ECO:0000256" key="6">
    <source>
        <dbReference type="ARBA" id="ARBA00022840"/>
    </source>
</evidence>
<dbReference type="PROSITE" id="PS50297">
    <property type="entry name" value="ANK_REP_REGION"/>
    <property type="match status" value="2"/>
</dbReference>
<dbReference type="EMBL" id="AJWJ01000048">
    <property type="protein sequence ID" value="KAF2076813.1"/>
    <property type="molecule type" value="Genomic_DNA"/>
</dbReference>
<dbReference type="PROSITE" id="PS00109">
    <property type="entry name" value="PROTEIN_KINASE_TYR"/>
    <property type="match status" value="1"/>
</dbReference>
<organism evidence="12 13">
    <name type="scientific">Polysphondylium violaceum</name>
    <dbReference type="NCBI Taxonomy" id="133409"/>
    <lineage>
        <taxon>Eukaryota</taxon>
        <taxon>Amoebozoa</taxon>
        <taxon>Evosea</taxon>
        <taxon>Eumycetozoa</taxon>
        <taxon>Dictyostelia</taxon>
        <taxon>Dictyosteliales</taxon>
        <taxon>Dictyosteliaceae</taxon>
        <taxon>Polysphondylium</taxon>
    </lineage>
</organism>
<gene>
    <name evidence="12" type="ORF">CYY_001890</name>
</gene>
<evidence type="ECO:0000256" key="1">
    <source>
        <dbReference type="ARBA" id="ARBA00005843"/>
    </source>
</evidence>
<dbReference type="Gene3D" id="1.10.510.10">
    <property type="entry name" value="Transferase(Phosphotransferase) domain 1"/>
    <property type="match status" value="1"/>
</dbReference>
<keyword evidence="9" id="KW-0040">ANK repeat</keyword>
<dbReference type="SUPFAM" id="SSF56112">
    <property type="entry name" value="Protein kinase-like (PK-like)"/>
    <property type="match status" value="1"/>
</dbReference>
<feature type="repeat" description="ANK" evidence="9">
    <location>
        <begin position="361"/>
        <end position="393"/>
    </location>
</feature>
<keyword evidence="13" id="KW-1185">Reference proteome</keyword>
<dbReference type="Gene3D" id="1.25.40.20">
    <property type="entry name" value="Ankyrin repeat-containing domain"/>
    <property type="match status" value="2"/>
</dbReference>
<dbReference type="PROSITE" id="PS00107">
    <property type="entry name" value="PROTEIN_KINASE_ATP"/>
    <property type="match status" value="1"/>
</dbReference>
<dbReference type="PROSITE" id="PS50088">
    <property type="entry name" value="ANK_REPEAT"/>
    <property type="match status" value="2"/>
</dbReference>
<dbReference type="InterPro" id="IPR036770">
    <property type="entry name" value="Ankyrin_rpt-contain_sf"/>
</dbReference>
<sequence length="801" mass="90610">MSRIIDGLSLIYINGYVDNNDIRQLTLVCKDFYYYLCGNNHRGIIKNLRTSSNSSSEGDRSVFNQYIESHYLALYIKLLSVFDLNAFEKISFSSTSTATITPTTTNSIHALQIKQKYILLKEKVDLLYKCKINFDQYLYNNEAYSRFMSFEISNNSNNTNNSSNKKRFTLDSLLCFMVIYQQDNLLHLIINVLSTLIRTIHCNIFPPPPRPSLSSSSSSPHHLKMSNNNNPLFSQYQSQIPNNQDYEYLLSRVKILNDSINLSVFPLYLAVIKGNANLIKFLLSSMPNLYSIQCKLPVSHKSTLFYAPNREIALLLLQLGCRVNEVDSFGMLPIHFHSLNGNLDVVKCLIDDSSINSQDSYQNTPLHLSSLKGQFLVIKFLMSSGARFNVTNKQGRLPIHNACINGNVEIVKFFLELYLKQSLRATGLKTSGSGDGSNLISTQITDKENNTPLDLSVLNNHFAVSYEILKYEGCIINKDELNFKDARRIGSGAFADVYLLYWRNKNVAVKRVKFNKILESGKTETWIREKFILEVGLMVKLSHLPSFVKLYGSCVETDELMLILEFCGNGSLYNLLNTVNNEQVISTLPSINTLSMSIVSGMAYLHCLSPQIIHRDLTSQNVLIDSNGCAKIADFGISRFKNDYGDKTMTSIGNPRWRAPEVTKGQKYSEKVDIFGFGMILYEMFTRKVPFYQFEPVQASFKIANGERPELDSNVIDYRWVSLIQQCWDQNPQNRPSFDSIQSTIQQLPIANIPKIHSLGSAGNSANNSMDDFSDSTQSMDYTVGTSASTYSYNTGGKMNE</sequence>
<dbReference type="InterPro" id="IPR008266">
    <property type="entry name" value="Tyr_kinase_AS"/>
</dbReference>
<dbReference type="CDD" id="cd13999">
    <property type="entry name" value="STKc_MAP3K-like"/>
    <property type="match status" value="1"/>
</dbReference>
<protein>
    <recommendedName>
        <fullName evidence="2">non-specific serine/threonine protein kinase</fullName>
        <ecNumber evidence="2">2.7.11.1</ecNumber>
    </recommendedName>
</protein>
<dbReference type="Pfam" id="PF12796">
    <property type="entry name" value="Ank_2"/>
    <property type="match status" value="1"/>
</dbReference>
<keyword evidence="6 10" id="KW-0067">ATP-binding</keyword>
<dbReference type="Proteomes" id="UP000695562">
    <property type="component" value="Unassembled WGS sequence"/>
</dbReference>
<evidence type="ECO:0000313" key="12">
    <source>
        <dbReference type="EMBL" id="KAF2076813.1"/>
    </source>
</evidence>
<dbReference type="Pfam" id="PF07714">
    <property type="entry name" value="PK_Tyr_Ser-Thr"/>
    <property type="match status" value="1"/>
</dbReference>
<comment type="caution">
    <text evidence="12">The sequence shown here is derived from an EMBL/GenBank/DDBJ whole genome shotgun (WGS) entry which is preliminary data.</text>
</comment>
<dbReference type="PANTHER" id="PTHR44329:SF288">
    <property type="entry name" value="MITOGEN-ACTIVATED PROTEIN KINASE KINASE KINASE 20"/>
    <property type="match status" value="1"/>
</dbReference>
<evidence type="ECO:0000256" key="10">
    <source>
        <dbReference type="PROSITE-ProRule" id="PRU10141"/>
    </source>
</evidence>
<comment type="catalytic activity">
    <reaction evidence="7">
        <text>L-threonyl-[protein] + ATP = O-phospho-L-threonyl-[protein] + ADP + H(+)</text>
        <dbReference type="Rhea" id="RHEA:46608"/>
        <dbReference type="Rhea" id="RHEA-COMP:11060"/>
        <dbReference type="Rhea" id="RHEA-COMP:11605"/>
        <dbReference type="ChEBI" id="CHEBI:15378"/>
        <dbReference type="ChEBI" id="CHEBI:30013"/>
        <dbReference type="ChEBI" id="CHEBI:30616"/>
        <dbReference type="ChEBI" id="CHEBI:61977"/>
        <dbReference type="ChEBI" id="CHEBI:456216"/>
        <dbReference type="EC" id="2.7.11.1"/>
    </reaction>
</comment>
<evidence type="ECO:0000256" key="2">
    <source>
        <dbReference type="ARBA" id="ARBA00012513"/>
    </source>
</evidence>
<evidence type="ECO:0000256" key="5">
    <source>
        <dbReference type="ARBA" id="ARBA00022777"/>
    </source>
</evidence>
<feature type="domain" description="Protein kinase" evidence="11">
    <location>
        <begin position="483"/>
        <end position="745"/>
    </location>
</feature>
<dbReference type="InterPro" id="IPR001245">
    <property type="entry name" value="Ser-Thr/Tyr_kinase_cat_dom"/>
</dbReference>
<dbReference type="PANTHER" id="PTHR44329">
    <property type="entry name" value="SERINE/THREONINE-PROTEIN KINASE TNNI3K-RELATED"/>
    <property type="match status" value="1"/>
</dbReference>
<dbReference type="InterPro" id="IPR017441">
    <property type="entry name" value="Protein_kinase_ATP_BS"/>
</dbReference>
<comment type="similarity">
    <text evidence="1">Belongs to the protein kinase superfamily. TKL Ser/Thr protein kinase family.</text>
</comment>
<dbReference type="SMART" id="SM00248">
    <property type="entry name" value="ANK"/>
    <property type="match status" value="5"/>
</dbReference>
<reference evidence="12" key="1">
    <citation type="submission" date="2020-01" db="EMBL/GenBank/DDBJ databases">
        <title>Development of genomics and gene disruption for Polysphondylium violaceum indicates a role for the polyketide synthase stlB in stalk morphogenesis.</title>
        <authorList>
            <person name="Narita B."/>
            <person name="Kawabe Y."/>
            <person name="Kin K."/>
            <person name="Saito T."/>
            <person name="Gibbs R."/>
            <person name="Kuspa A."/>
            <person name="Muzny D."/>
            <person name="Queller D."/>
            <person name="Richards S."/>
            <person name="Strassman J."/>
            <person name="Sucgang R."/>
            <person name="Worley K."/>
            <person name="Schaap P."/>
        </authorList>
    </citation>
    <scope>NUCLEOTIDE SEQUENCE</scope>
    <source>
        <strain evidence="12">QSvi11</strain>
    </source>
</reference>
<dbReference type="GO" id="GO:0005524">
    <property type="term" value="F:ATP binding"/>
    <property type="evidence" value="ECO:0007669"/>
    <property type="project" value="UniProtKB-UniRule"/>
</dbReference>
<dbReference type="InterPro" id="IPR002110">
    <property type="entry name" value="Ankyrin_rpt"/>
</dbReference>
<dbReference type="Pfam" id="PF13606">
    <property type="entry name" value="Ank_3"/>
    <property type="match status" value="1"/>
</dbReference>
<evidence type="ECO:0000259" key="11">
    <source>
        <dbReference type="PROSITE" id="PS50011"/>
    </source>
</evidence>
<dbReference type="GO" id="GO:0004674">
    <property type="term" value="F:protein serine/threonine kinase activity"/>
    <property type="evidence" value="ECO:0007669"/>
    <property type="project" value="UniProtKB-EC"/>
</dbReference>
<dbReference type="InterPro" id="IPR011009">
    <property type="entry name" value="Kinase-like_dom_sf"/>
</dbReference>
<dbReference type="EC" id="2.7.11.1" evidence="2"/>
<name>A0A8J4V3H1_9MYCE</name>
<keyword evidence="4 10" id="KW-0547">Nucleotide-binding</keyword>
<dbReference type="OrthoDB" id="4062651at2759"/>
<evidence type="ECO:0000256" key="9">
    <source>
        <dbReference type="PROSITE-ProRule" id="PRU00023"/>
    </source>
</evidence>
<evidence type="ECO:0000256" key="8">
    <source>
        <dbReference type="ARBA" id="ARBA00048679"/>
    </source>
</evidence>
<dbReference type="AlphaFoldDB" id="A0A8J4V3H1"/>
<evidence type="ECO:0000256" key="7">
    <source>
        <dbReference type="ARBA" id="ARBA00047899"/>
    </source>
</evidence>
<accession>A0A8J4V3H1</accession>
<evidence type="ECO:0000313" key="13">
    <source>
        <dbReference type="Proteomes" id="UP000695562"/>
    </source>
</evidence>
<proteinExistence type="inferred from homology"/>
<keyword evidence="5" id="KW-0418">Kinase</keyword>
<dbReference type="PROSITE" id="PS50011">
    <property type="entry name" value="PROTEIN_KINASE_DOM"/>
    <property type="match status" value="1"/>
</dbReference>
<dbReference type="InterPro" id="IPR051681">
    <property type="entry name" value="Ser/Thr_Kinases-Pseudokinases"/>
</dbReference>
<feature type="repeat" description="ANK" evidence="9">
    <location>
        <begin position="394"/>
        <end position="416"/>
    </location>
</feature>
<dbReference type="SUPFAM" id="SSF48403">
    <property type="entry name" value="Ankyrin repeat"/>
    <property type="match status" value="1"/>
</dbReference>
<evidence type="ECO:0000256" key="3">
    <source>
        <dbReference type="ARBA" id="ARBA00022679"/>
    </source>
</evidence>
<keyword evidence="3" id="KW-0808">Transferase</keyword>
<feature type="binding site" evidence="10">
    <location>
        <position position="510"/>
    </location>
    <ligand>
        <name>ATP</name>
        <dbReference type="ChEBI" id="CHEBI:30616"/>
    </ligand>
</feature>
<comment type="catalytic activity">
    <reaction evidence="8">
        <text>L-seryl-[protein] + ATP = O-phospho-L-seryl-[protein] + ADP + H(+)</text>
        <dbReference type="Rhea" id="RHEA:17989"/>
        <dbReference type="Rhea" id="RHEA-COMP:9863"/>
        <dbReference type="Rhea" id="RHEA-COMP:11604"/>
        <dbReference type="ChEBI" id="CHEBI:15378"/>
        <dbReference type="ChEBI" id="CHEBI:29999"/>
        <dbReference type="ChEBI" id="CHEBI:30616"/>
        <dbReference type="ChEBI" id="CHEBI:83421"/>
        <dbReference type="ChEBI" id="CHEBI:456216"/>
        <dbReference type="EC" id="2.7.11.1"/>
    </reaction>
</comment>
<evidence type="ECO:0000256" key="4">
    <source>
        <dbReference type="ARBA" id="ARBA00022741"/>
    </source>
</evidence>
<dbReference type="InterPro" id="IPR000719">
    <property type="entry name" value="Prot_kinase_dom"/>
</dbReference>
<dbReference type="PRINTS" id="PR00109">
    <property type="entry name" value="TYRKINASE"/>
</dbReference>